<dbReference type="AlphaFoldDB" id="A0A1J5QEB9"/>
<gene>
    <name evidence="1" type="ORF">GALL_364320</name>
</gene>
<accession>A0A1J5QEB9</accession>
<sequence length="91" mass="9407">MDTSHAVADEPADIDVPRDAAGGITVIDGTPTAHAGQPADIVLTGNAAPRYADIAHGAPPYIAEQAHVVRRRAIDDEPADGMAEAIELTLE</sequence>
<protein>
    <submittedName>
        <fullName evidence="1">Uncharacterized protein</fullName>
    </submittedName>
</protein>
<comment type="caution">
    <text evidence="1">The sequence shown here is derived from an EMBL/GenBank/DDBJ whole genome shotgun (WGS) entry which is preliminary data.</text>
</comment>
<evidence type="ECO:0000313" key="1">
    <source>
        <dbReference type="EMBL" id="OIQ81800.1"/>
    </source>
</evidence>
<dbReference type="EMBL" id="MLJW01000880">
    <property type="protein sequence ID" value="OIQ81800.1"/>
    <property type="molecule type" value="Genomic_DNA"/>
</dbReference>
<name>A0A1J5QEB9_9ZZZZ</name>
<proteinExistence type="predicted"/>
<reference evidence="1" key="1">
    <citation type="submission" date="2016-10" db="EMBL/GenBank/DDBJ databases">
        <title>Sequence of Gallionella enrichment culture.</title>
        <authorList>
            <person name="Poehlein A."/>
            <person name="Muehling M."/>
            <person name="Daniel R."/>
        </authorList>
    </citation>
    <scope>NUCLEOTIDE SEQUENCE</scope>
</reference>
<organism evidence="1">
    <name type="scientific">mine drainage metagenome</name>
    <dbReference type="NCBI Taxonomy" id="410659"/>
    <lineage>
        <taxon>unclassified sequences</taxon>
        <taxon>metagenomes</taxon>
        <taxon>ecological metagenomes</taxon>
    </lineage>
</organism>